<keyword evidence="3" id="KW-1185">Reference proteome</keyword>
<name>A0A1A9UUD1_GLOAU</name>
<evidence type="ECO:0000256" key="1">
    <source>
        <dbReference type="SAM" id="Phobius"/>
    </source>
</evidence>
<sequence length="152" mass="17937">MFLAKLCRKFSTTEGYVLRYEAIIDLGMVPEQRHLSAVERAVDASGKRKSLNYVNSRGMQIMNCERSEHSHLPGIYYKQRTIVFFRFLFIFPGTELFHGIRFRFSFSEIVDKGPPHYLLSSVIGFIAFRIINSKRHRLYPLFTISDERFRFL</sequence>
<organism evidence="2 3">
    <name type="scientific">Glossina austeni</name>
    <name type="common">Savannah tsetse fly</name>
    <dbReference type="NCBI Taxonomy" id="7395"/>
    <lineage>
        <taxon>Eukaryota</taxon>
        <taxon>Metazoa</taxon>
        <taxon>Ecdysozoa</taxon>
        <taxon>Arthropoda</taxon>
        <taxon>Hexapoda</taxon>
        <taxon>Insecta</taxon>
        <taxon>Pterygota</taxon>
        <taxon>Neoptera</taxon>
        <taxon>Endopterygota</taxon>
        <taxon>Diptera</taxon>
        <taxon>Brachycera</taxon>
        <taxon>Muscomorpha</taxon>
        <taxon>Hippoboscoidea</taxon>
        <taxon>Glossinidae</taxon>
        <taxon>Glossina</taxon>
    </lineage>
</organism>
<feature type="transmembrane region" description="Helical" evidence="1">
    <location>
        <begin position="114"/>
        <end position="131"/>
    </location>
</feature>
<keyword evidence="1" id="KW-0812">Transmembrane</keyword>
<evidence type="ECO:0000313" key="2">
    <source>
        <dbReference type="EnsemblMetazoa" id="GAUT015572-PA"/>
    </source>
</evidence>
<protein>
    <submittedName>
        <fullName evidence="2">Uncharacterized protein</fullName>
    </submittedName>
</protein>
<dbReference type="VEuPathDB" id="VectorBase:GAUT015572"/>
<feature type="transmembrane region" description="Helical" evidence="1">
    <location>
        <begin position="83"/>
        <end position="102"/>
    </location>
</feature>
<keyword evidence="1" id="KW-0472">Membrane</keyword>
<keyword evidence="1" id="KW-1133">Transmembrane helix</keyword>
<proteinExistence type="predicted"/>
<accession>A0A1A9UUD1</accession>
<dbReference type="EnsemblMetazoa" id="GAUT015572-RA">
    <property type="protein sequence ID" value="GAUT015572-PA"/>
    <property type="gene ID" value="GAUT015572"/>
</dbReference>
<dbReference type="Proteomes" id="UP000078200">
    <property type="component" value="Unassembled WGS sequence"/>
</dbReference>
<reference evidence="2" key="1">
    <citation type="submission" date="2020-05" db="UniProtKB">
        <authorList>
            <consortium name="EnsemblMetazoa"/>
        </authorList>
    </citation>
    <scope>IDENTIFICATION</scope>
    <source>
        <strain evidence="2">TTRI</strain>
    </source>
</reference>
<evidence type="ECO:0000313" key="3">
    <source>
        <dbReference type="Proteomes" id="UP000078200"/>
    </source>
</evidence>
<dbReference type="AlphaFoldDB" id="A0A1A9UUD1"/>